<dbReference type="Proteomes" id="UP000031197">
    <property type="component" value="Unassembled WGS sequence"/>
</dbReference>
<evidence type="ECO:0000313" key="2">
    <source>
        <dbReference type="EMBL" id="KHT44612.1"/>
    </source>
</evidence>
<dbReference type="Pfam" id="PF12514">
    <property type="entry name" value="DUF3718"/>
    <property type="match status" value="1"/>
</dbReference>
<dbReference type="RefSeq" id="WP_039223375.1">
    <property type="nucleotide sequence ID" value="NZ_JWLW01000066.1"/>
</dbReference>
<protein>
    <recommendedName>
        <fullName evidence="4">DUF3718 domain-containing protein</fullName>
    </recommendedName>
</protein>
<keyword evidence="3" id="KW-1185">Reference proteome</keyword>
<sequence>MFTLRRVTQCTLLGMTLSFTATAANAGTYPVELEDDLVAVCEAVKSNSRLKLRRAVKATGLNMRDLHEGLVCNGQDMLTFATTHNASKTAQHIARRINADPGVLTAKR</sequence>
<evidence type="ECO:0000256" key="1">
    <source>
        <dbReference type="SAM" id="SignalP"/>
    </source>
</evidence>
<dbReference type="AlphaFoldDB" id="A0A0B3Y0D7"/>
<dbReference type="InterPro" id="IPR022193">
    <property type="entry name" value="DUF3718"/>
</dbReference>
<dbReference type="OrthoDB" id="6387977at2"/>
<comment type="caution">
    <text evidence="2">The sequence shown here is derived from an EMBL/GenBank/DDBJ whole genome shotgun (WGS) entry which is preliminary data.</text>
</comment>
<dbReference type="EMBL" id="JWLW01000066">
    <property type="protein sequence ID" value="KHT44612.1"/>
    <property type="molecule type" value="Genomic_DNA"/>
</dbReference>
<accession>A0A0B3Y0D7</accession>
<proteinExistence type="predicted"/>
<evidence type="ECO:0008006" key="4">
    <source>
        <dbReference type="Google" id="ProtNLM"/>
    </source>
</evidence>
<evidence type="ECO:0000313" key="3">
    <source>
        <dbReference type="Proteomes" id="UP000031197"/>
    </source>
</evidence>
<keyword evidence="1" id="KW-0732">Signal</keyword>
<name>A0A0B3Y0D7_9ALTE</name>
<feature type="signal peptide" evidence="1">
    <location>
        <begin position="1"/>
        <end position="23"/>
    </location>
</feature>
<organism evidence="2 3">
    <name type="scientific">Alteromonas marina</name>
    <dbReference type="NCBI Taxonomy" id="203795"/>
    <lineage>
        <taxon>Bacteria</taxon>
        <taxon>Pseudomonadati</taxon>
        <taxon>Pseudomonadota</taxon>
        <taxon>Gammaproteobacteria</taxon>
        <taxon>Alteromonadales</taxon>
        <taxon>Alteromonadaceae</taxon>
        <taxon>Alteromonas/Salinimonas group</taxon>
        <taxon>Alteromonas</taxon>
    </lineage>
</organism>
<feature type="chain" id="PRO_5002083461" description="DUF3718 domain-containing protein" evidence="1">
    <location>
        <begin position="24"/>
        <end position="108"/>
    </location>
</feature>
<reference evidence="2 3" key="1">
    <citation type="submission" date="2014-12" db="EMBL/GenBank/DDBJ databases">
        <title>Genome sequencing of Alteromonas marina AD001.</title>
        <authorList>
            <person name="Adrian T.G.S."/>
            <person name="Chan K.G."/>
        </authorList>
    </citation>
    <scope>NUCLEOTIDE SEQUENCE [LARGE SCALE GENOMIC DNA]</scope>
    <source>
        <strain evidence="2 3">AD001</strain>
    </source>
</reference>
<gene>
    <name evidence="2" type="ORF">RJ41_17270</name>
</gene>